<dbReference type="EMBL" id="FWXZ01000001">
    <property type="protein sequence ID" value="SMC36471.1"/>
    <property type="molecule type" value="Genomic_DNA"/>
</dbReference>
<sequence length="216" mass="24390">MKTPVTSKSLRQHFTYNWWVYLLIALLAFGLVDLLYTVTAYRSPRDKTIGFYVYGYVNDTGMSAYMDNIRETEMSDMEEMSSVMLAMDDTYGPMQLMTYLSAGEGDVYMLPREQFLNYSMGGSMVPLENDAELMALFDAAGVNLQSGWRKETESGENHLYGIPQDKLPGLIQYAYAQDGFLCVPLTGGNQENAMKFLRILCRDMLTAPPEETAADE</sequence>
<reference evidence="1" key="1">
    <citation type="submission" date="2017-04" db="EMBL/GenBank/DDBJ databases">
        <authorList>
            <person name="Varghese N."/>
            <person name="Submissions S."/>
        </authorList>
    </citation>
    <scope>NUCLEOTIDE SEQUENCE</scope>
    <source>
        <strain evidence="1">WTE2008</strain>
    </source>
</reference>
<protein>
    <submittedName>
        <fullName evidence="1">Uncharacterized protein</fullName>
    </submittedName>
</protein>
<gene>
    <name evidence="1" type="ORF">SAMN06297397_0290</name>
</gene>
<name>A0AC61PHP5_9FIRM</name>
<accession>A0AC61PHP5</accession>
<organism evidence="1 2">
    <name type="scientific">Aristaeella lactis</name>
    <dbReference type="NCBI Taxonomy" id="3046383"/>
    <lineage>
        <taxon>Bacteria</taxon>
        <taxon>Bacillati</taxon>
        <taxon>Bacillota</taxon>
        <taxon>Clostridia</taxon>
        <taxon>Eubacteriales</taxon>
        <taxon>Aristaeellaceae</taxon>
        <taxon>Aristaeella</taxon>
    </lineage>
</organism>
<keyword evidence="2" id="KW-1185">Reference proteome</keyword>
<comment type="caution">
    <text evidence="1">The sequence shown here is derived from an EMBL/GenBank/DDBJ whole genome shotgun (WGS) entry which is preliminary data.</text>
</comment>
<evidence type="ECO:0000313" key="1">
    <source>
        <dbReference type="EMBL" id="SMC36471.1"/>
    </source>
</evidence>
<evidence type="ECO:0000313" key="2">
    <source>
        <dbReference type="Proteomes" id="UP000192328"/>
    </source>
</evidence>
<proteinExistence type="predicted"/>
<dbReference type="Proteomes" id="UP000192328">
    <property type="component" value="Unassembled WGS sequence"/>
</dbReference>